<feature type="region of interest" description="Disordered" evidence="5">
    <location>
        <begin position="338"/>
        <end position="368"/>
    </location>
</feature>
<dbReference type="InterPro" id="IPR011992">
    <property type="entry name" value="EF-hand-dom_pair"/>
</dbReference>
<keyword evidence="11" id="KW-1185">Reference proteome</keyword>
<dbReference type="PROSITE" id="PS50003">
    <property type="entry name" value="PH_DOMAIN"/>
    <property type="match status" value="1"/>
</dbReference>
<dbReference type="Gene3D" id="2.30.29.30">
    <property type="entry name" value="Pleckstrin-homology domain (PH domain)/Phosphotyrosine-binding domain (PTB)"/>
    <property type="match status" value="1"/>
</dbReference>
<dbReference type="SMART" id="SM00054">
    <property type="entry name" value="EFh"/>
    <property type="match status" value="2"/>
</dbReference>
<dbReference type="InterPro" id="IPR000219">
    <property type="entry name" value="DH_dom"/>
</dbReference>
<feature type="compositionally biased region" description="Basic and acidic residues" evidence="5">
    <location>
        <begin position="302"/>
        <end position="315"/>
    </location>
</feature>
<organism evidence="11 12">
    <name type="scientific">Syphacia muris</name>
    <dbReference type="NCBI Taxonomy" id="451379"/>
    <lineage>
        <taxon>Eukaryota</taxon>
        <taxon>Metazoa</taxon>
        <taxon>Ecdysozoa</taxon>
        <taxon>Nematoda</taxon>
        <taxon>Chromadorea</taxon>
        <taxon>Rhabditida</taxon>
        <taxon>Spirurina</taxon>
        <taxon>Oxyuridomorpha</taxon>
        <taxon>Oxyuroidea</taxon>
        <taxon>Oxyuridae</taxon>
        <taxon>Syphacia</taxon>
    </lineage>
</organism>
<dbReference type="GO" id="GO:0150007">
    <property type="term" value="P:clathrin-dependent synaptic vesicle endocytosis"/>
    <property type="evidence" value="ECO:0007669"/>
    <property type="project" value="TreeGrafter"/>
</dbReference>
<feature type="domain" description="DH" evidence="8">
    <location>
        <begin position="1117"/>
        <end position="1290"/>
    </location>
</feature>
<feature type="domain" description="EH" evidence="9">
    <location>
        <begin position="13"/>
        <end position="98"/>
    </location>
</feature>
<dbReference type="Pfam" id="PF12763">
    <property type="entry name" value="EH"/>
    <property type="match status" value="2"/>
</dbReference>
<evidence type="ECO:0000259" key="8">
    <source>
        <dbReference type="PROSITE" id="PS50010"/>
    </source>
</evidence>
<evidence type="ECO:0000259" key="9">
    <source>
        <dbReference type="PROSITE" id="PS50031"/>
    </source>
</evidence>
<feature type="domain" description="SH3" evidence="6">
    <location>
        <begin position="652"/>
        <end position="713"/>
    </location>
</feature>
<dbReference type="PROSITE" id="PS00018">
    <property type="entry name" value="EF_HAND_1"/>
    <property type="match status" value="2"/>
</dbReference>
<dbReference type="Pfam" id="PF00621">
    <property type="entry name" value="RhoGEF"/>
    <property type="match status" value="1"/>
</dbReference>
<dbReference type="PANTHER" id="PTHR11216:SF170">
    <property type="entry name" value="DYNAMIN ASSOCIATED PROTEIN 160, ISOFORM D"/>
    <property type="match status" value="1"/>
</dbReference>
<feature type="domain" description="SH3" evidence="6">
    <location>
        <begin position="768"/>
        <end position="829"/>
    </location>
</feature>
<feature type="domain" description="PH" evidence="7">
    <location>
        <begin position="1329"/>
        <end position="1435"/>
    </location>
</feature>
<reference evidence="12" key="1">
    <citation type="submission" date="2017-02" db="UniProtKB">
        <authorList>
            <consortium name="WormBaseParasite"/>
        </authorList>
    </citation>
    <scope>IDENTIFICATION</scope>
</reference>
<evidence type="ECO:0000313" key="11">
    <source>
        <dbReference type="Proteomes" id="UP000046393"/>
    </source>
</evidence>
<dbReference type="Pfam" id="PF16652">
    <property type="entry name" value="PH_13"/>
    <property type="match status" value="1"/>
</dbReference>
<accession>A0A0N5AWI9</accession>
<feature type="region of interest" description="Disordered" evidence="5">
    <location>
        <begin position="283"/>
        <end position="315"/>
    </location>
</feature>
<dbReference type="STRING" id="451379.A0A0N5AWI9"/>
<dbReference type="SUPFAM" id="SSF48065">
    <property type="entry name" value="DBL homology domain (DH-domain)"/>
    <property type="match status" value="1"/>
</dbReference>
<dbReference type="CDD" id="cd11836">
    <property type="entry name" value="SH3_Intersectin_1"/>
    <property type="match status" value="1"/>
</dbReference>
<dbReference type="CDD" id="cd11839">
    <property type="entry name" value="SH3_Intersectin_4"/>
    <property type="match status" value="1"/>
</dbReference>
<dbReference type="GO" id="GO:0005509">
    <property type="term" value="F:calcium ion binding"/>
    <property type="evidence" value="ECO:0007669"/>
    <property type="project" value="InterPro"/>
</dbReference>
<dbReference type="Gene3D" id="1.20.900.10">
    <property type="entry name" value="Dbl homology (DH) domain"/>
    <property type="match status" value="1"/>
</dbReference>
<dbReference type="InterPro" id="IPR001452">
    <property type="entry name" value="SH3_domain"/>
</dbReference>
<evidence type="ECO:0000256" key="1">
    <source>
        <dbReference type="ARBA" id="ARBA00022443"/>
    </source>
</evidence>
<keyword evidence="4" id="KW-0175">Coiled coil</keyword>
<evidence type="ECO:0000259" key="10">
    <source>
        <dbReference type="PROSITE" id="PS50222"/>
    </source>
</evidence>
<dbReference type="SUPFAM" id="SSF47473">
    <property type="entry name" value="EF-hand"/>
    <property type="match status" value="2"/>
</dbReference>
<dbReference type="InterPro" id="IPR011993">
    <property type="entry name" value="PH-like_dom_sf"/>
</dbReference>
<dbReference type="InterPro" id="IPR035899">
    <property type="entry name" value="DBL_dom_sf"/>
</dbReference>
<dbReference type="PROSITE" id="PS50002">
    <property type="entry name" value="SH3"/>
    <property type="match status" value="5"/>
</dbReference>
<dbReference type="GO" id="GO:0042734">
    <property type="term" value="C:presynaptic membrane"/>
    <property type="evidence" value="ECO:0007669"/>
    <property type="project" value="TreeGrafter"/>
</dbReference>
<proteinExistence type="predicted"/>
<dbReference type="PRINTS" id="PR00452">
    <property type="entry name" value="SH3DOMAIN"/>
</dbReference>
<dbReference type="CDD" id="cd00160">
    <property type="entry name" value="RhoGEF"/>
    <property type="match status" value="1"/>
</dbReference>
<dbReference type="SMART" id="SM00027">
    <property type="entry name" value="EH"/>
    <property type="match status" value="2"/>
</dbReference>
<dbReference type="SMART" id="SM00325">
    <property type="entry name" value="RhoGEF"/>
    <property type="match status" value="1"/>
</dbReference>
<feature type="coiled-coil region" evidence="4">
    <location>
        <begin position="428"/>
        <end position="589"/>
    </location>
</feature>
<dbReference type="GO" id="GO:0060090">
    <property type="term" value="F:molecular adaptor activity"/>
    <property type="evidence" value="ECO:0007669"/>
    <property type="project" value="TreeGrafter"/>
</dbReference>
<keyword evidence="1 3" id="KW-0728">SH3 domain</keyword>
<dbReference type="InterPro" id="IPR000261">
    <property type="entry name" value="EH_dom"/>
</dbReference>
<feature type="coiled-coil region" evidence="4">
    <location>
        <begin position="1270"/>
        <end position="1297"/>
    </location>
</feature>
<name>A0A0N5AWI9_9BILA</name>
<sequence>MSAVTLETITDAEQAHNDAQFKALNPVSGFVTGAQAREVFMKSGLPVPVLAQVWQLADYNKDGKMDRLEFSIAMHLIRCVLAGKQLPVFLPDSLKPTALIIRMVGAAPPLLTSSNTVAAAPNTVIHPNTAVSGTFSSPVVPLDSTAMSGGVVGNMVLPTAIGFQASQNGDLSAAATTTKKIKSDWTIPHSEKLKYRQQFNQLDKQRTGALNGIHARNVLAQSQLPNVTLAEVWNLSDVNKDGRLSVEEFCIAMHLIDSVKSGYLLPKTLPPELLPSVVRLKSESPVPEPGALPAQKAVPLKTFEDKRRDNYDRGQAELDRRRQILREQEERRIAELERKEREENEKKERERQEAEKRRQAEREAEIERERELEAARLAEERRLAAEKEEARKQLERQRKAELDAIRIREATGKRQIEIDSTAERQQRKKTLSFQLQALTEKCAELNDNSVKARERVLAITAEIEQMKVKRDKKVALIKQLETESRQMSVQCEQLAHESLQLQVDCSSGRAQELEDLRGRVNELREQVKTTENEMHAAEDRSRLQQQLNTKKKVEMDECQSRLQQAFGTNAELRDQIIALQEKAKKILDKHKAEVEESVKTTVPAVESLTDTKGQSDSSETSNNSASGNKSNLQAGQSEVSGGISLPSAGATGGAVKYRALYEFNARTDDELSFQPGDIIVVFEGHAAEPGWLAGQMRDKVGWFPLAFAEPIAPVNAVASQPPQSVSSVPTSPSTERLQSIIEEPSLSAKSVTPDKFSTINENAMESAKNEVIGVAIAQYQWKARNDSELSFAKNDKIEILEQMEMRWKGKNSNGEIGWFPKSYVKMVKSSDSVEESKVVAKSATDNNKNLAENSEQKQKLTESPSVATTTESRGEWCVALYDFQAVEPNDLDLKAGDRIWVTETVDDWWKGTCGGRTGIFPANYVQKCPDVEINKIGEGDFGFGKAVAAFEATADNQLSLHVGDVVHIRNKSDAGWWQGEMVGTNGVKKVGWFPGNYVEVQNGKDSDAGSDARSVRNNLEVLSEALYDYTAQRSDELSFVSGDIVVVTDQSDSEWWKGHLQKIPDSVDALFPASYVRISVVDDSARNEREAAGQGTSSANKVQATSFTDEDSVANKKLKKLTEELIVTEQRFHRDLRMCKKLFVDNLAPVIGRSLKNKLFLNIGELISVSGEIAEALRDKPPGLVFIEKIDLLHAYVKFCSNQQRALEVLNDLELNNLEFKKAYRKCCNNPASRGLNLSYLILLPMGRITRYPLIFEKLIKYTPKDDSQFENLETAYQLLKARCAEVNNVISEMENANMLVWAQQHIHCDAIKPPIVFPSRTRQVGPRALLQSGVLFKQRSGRPLVAFLFNDFLMLTTPAEPIEKIEKLKITKHSDIQLNLYKNPLLLGGLTVISNKESDENIFSLKSDGVTTGLRALDRNTRVFWVSQIEKAIDKYSSDSSSLKGKVDGEEVSLGSLLVEVERINDLEVEAQLNGEKPVICRMELGKAKAIKEVKLEKDSEKPSTQLPISSEDLTFQISLYIPCIYSPDICVGVGEIPLSELLSITALHRGPILRRINLAAGETTSSQPSIVLKFVVQMFIE</sequence>
<dbReference type="Gene3D" id="1.10.238.10">
    <property type="entry name" value="EF-hand"/>
    <property type="match status" value="2"/>
</dbReference>
<evidence type="ECO:0000313" key="12">
    <source>
        <dbReference type="WBParaSite" id="SMUV_0000928901-mRNA-1"/>
    </source>
</evidence>
<dbReference type="GO" id="GO:0005737">
    <property type="term" value="C:cytoplasm"/>
    <property type="evidence" value="ECO:0007669"/>
    <property type="project" value="TreeGrafter"/>
</dbReference>
<evidence type="ECO:0000256" key="5">
    <source>
        <dbReference type="SAM" id="MobiDB-lite"/>
    </source>
</evidence>
<dbReference type="CDD" id="cd00174">
    <property type="entry name" value="SH3"/>
    <property type="match status" value="1"/>
</dbReference>
<dbReference type="InterPro" id="IPR036028">
    <property type="entry name" value="SH3-like_dom_sf"/>
</dbReference>
<dbReference type="Gene3D" id="2.30.30.40">
    <property type="entry name" value="SH3 Domains"/>
    <property type="match status" value="5"/>
</dbReference>
<dbReference type="Pfam" id="PF00018">
    <property type="entry name" value="SH3_1"/>
    <property type="match status" value="5"/>
</dbReference>
<dbReference type="Proteomes" id="UP000046393">
    <property type="component" value="Unplaced"/>
</dbReference>
<feature type="domain" description="SH3" evidence="6">
    <location>
        <begin position="872"/>
        <end position="930"/>
    </location>
</feature>
<dbReference type="PRINTS" id="PR00499">
    <property type="entry name" value="P67PHOX"/>
</dbReference>
<dbReference type="PROSITE" id="PS50031">
    <property type="entry name" value="EH"/>
    <property type="match status" value="2"/>
</dbReference>
<dbReference type="GO" id="GO:0097708">
    <property type="term" value="C:intracellular vesicle"/>
    <property type="evidence" value="ECO:0007669"/>
    <property type="project" value="TreeGrafter"/>
</dbReference>
<dbReference type="FunFam" id="1.10.238.10:FF:000055">
    <property type="entry name" value="Intersectin-1 isoform 1"/>
    <property type="match status" value="1"/>
</dbReference>
<dbReference type="PROSITE" id="PS50222">
    <property type="entry name" value="EF_HAND_2"/>
    <property type="match status" value="2"/>
</dbReference>
<feature type="domain" description="EH" evidence="9">
    <location>
        <begin position="191"/>
        <end position="280"/>
    </location>
</feature>
<feature type="domain" description="SH3" evidence="6">
    <location>
        <begin position="1018"/>
        <end position="1081"/>
    </location>
</feature>
<feature type="region of interest" description="Disordered" evidence="5">
    <location>
        <begin position="603"/>
        <end position="640"/>
    </location>
</feature>
<feature type="region of interest" description="Disordered" evidence="5">
    <location>
        <begin position="838"/>
        <end position="867"/>
    </location>
</feature>
<dbReference type="InterPro" id="IPR002048">
    <property type="entry name" value="EF_hand_dom"/>
</dbReference>
<evidence type="ECO:0000259" key="6">
    <source>
        <dbReference type="PROSITE" id="PS50002"/>
    </source>
</evidence>
<feature type="domain" description="EF-hand" evidence="10">
    <location>
        <begin position="45"/>
        <end position="80"/>
    </location>
</feature>
<dbReference type="GO" id="GO:0005085">
    <property type="term" value="F:guanyl-nucleotide exchange factor activity"/>
    <property type="evidence" value="ECO:0007669"/>
    <property type="project" value="InterPro"/>
</dbReference>
<feature type="compositionally biased region" description="Polar residues" evidence="5">
    <location>
        <begin position="629"/>
        <end position="639"/>
    </location>
</feature>
<dbReference type="SUPFAM" id="SSF50729">
    <property type="entry name" value="PH domain-like"/>
    <property type="match status" value="1"/>
</dbReference>
<feature type="compositionally biased region" description="Polar residues" evidence="5">
    <location>
        <begin position="844"/>
        <end position="853"/>
    </location>
</feature>
<dbReference type="PROSITE" id="PS50010">
    <property type="entry name" value="DH_2"/>
    <property type="match status" value="1"/>
</dbReference>
<feature type="domain" description="EF-hand" evidence="10">
    <location>
        <begin position="224"/>
        <end position="259"/>
    </location>
</feature>
<evidence type="ECO:0000259" key="7">
    <source>
        <dbReference type="PROSITE" id="PS50003"/>
    </source>
</evidence>
<dbReference type="InterPro" id="IPR001849">
    <property type="entry name" value="PH_domain"/>
</dbReference>
<evidence type="ECO:0000256" key="4">
    <source>
        <dbReference type="SAM" id="Coils"/>
    </source>
</evidence>
<dbReference type="CDD" id="cd11837">
    <property type="entry name" value="SH3_Intersectin_2"/>
    <property type="match status" value="1"/>
</dbReference>
<keyword evidence="2" id="KW-0106">Calcium</keyword>
<evidence type="ECO:0000256" key="3">
    <source>
        <dbReference type="PROSITE-ProRule" id="PRU00192"/>
    </source>
</evidence>
<protein>
    <submittedName>
        <fullName evidence="12">Intersectin-1</fullName>
    </submittedName>
</protein>
<evidence type="ECO:0000256" key="2">
    <source>
        <dbReference type="ARBA" id="ARBA00022837"/>
    </source>
</evidence>
<feature type="domain" description="SH3" evidence="6">
    <location>
        <begin position="939"/>
        <end position="1003"/>
    </location>
</feature>
<dbReference type="SMART" id="SM00326">
    <property type="entry name" value="SH3"/>
    <property type="match status" value="5"/>
</dbReference>
<dbReference type="CDD" id="cd00052">
    <property type="entry name" value="EH"/>
    <property type="match status" value="2"/>
</dbReference>
<dbReference type="WBParaSite" id="SMUV_0000928901-mRNA-1">
    <property type="protein sequence ID" value="SMUV_0000928901-mRNA-1"/>
    <property type="gene ID" value="SMUV_0000928901"/>
</dbReference>
<dbReference type="InterPro" id="IPR018247">
    <property type="entry name" value="EF_Hand_1_Ca_BS"/>
</dbReference>
<dbReference type="PANTHER" id="PTHR11216">
    <property type="entry name" value="EH DOMAIN"/>
    <property type="match status" value="1"/>
</dbReference>
<dbReference type="SUPFAM" id="SSF50044">
    <property type="entry name" value="SH3-domain"/>
    <property type="match status" value="5"/>
</dbReference>
<feature type="compositionally biased region" description="Low complexity" evidence="5">
    <location>
        <begin position="615"/>
        <end position="628"/>
    </location>
</feature>